<dbReference type="KEGG" id="bdi:100824746"/>
<reference evidence="5" key="3">
    <citation type="submission" date="2018-08" db="UniProtKB">
        <authorList>
            <consortium name="EnsemblPlants"/>
        </authorList>
    </citation>
    <scope>IDENTIFICATION</scope>
    <source>
        <strain evidence="5">cv. Bd21</strain>
    </source>
</reference>
<dbReference type="InterPro" id="IPR055357">
    <property type="entry name" value="LRR_At1g61320_AtMIF1"/>
</dbReference>
<dbReference type="GeneID" id="100824746"/>
<dbReference type="OMA" id="FASCAFH"/>
<dbReference type="Gene3D" id="3.80.10.10">
    <property type="entry name" value="Ribonuclease Inhibitor"/>
    <property type="match status" value="1"/>
</dbReference>
<feature type="compositionally biased region" description="Basic and acidic residues" evidence="1">
    <location>
        <begin position="54"/>
        <end position="66"/>
    </location>
</feature>
<dbReference type="PANTHER" id="PTHR34145">
    <property type="entry name" value="OS02G0105600 PROTEIN"/>
    <property type="match status" value="1"/>
</dbReference>
<evidence type="ECO:0000313" key="4">
    <source>
        <dbReference type="EMBL" id="KQJ86197.1"/>
    </source>
</evidence>
<reference evidence="4" key="2">
    <citation type="submission" date="2017-06" db="EMBL/GenBank/DDBJ databases">
        <title>WGS assembly of Brachypodium distachyon.</title>
        <authorList>
            <consortium name="The International Brachypodium Initiative"/>
            <person name="Lucas S."/>
            <person name="Harmon-Smith M."/>
            <person name="Lail K."/>
            <person name="Tice H."/>
            <person name="Grimwood J."/>
            <person name="Bruce D."/>
            <person name="Barry K."/>
            <person name="Shu S."/>
            <person name="Lindquist E."/>
            <person name="Wang M."/>
            <person name="Pitluck S."/>
            <person name="Vogel J.P."/>
            <person name="Garvin D.F."/>
            <person name="Mockler T.C."/>
            <person name="Schmutz J."/>
            <person name="Rokhsar D."/>
            <person name="Bevan M.W."/>
        </authorList>
    </citation>
    <scope>NUCLEOTIDE SEQUENCE</scope>
    <source>
        <strain evidence="4">Bd21</strain>
    </source>
</reference>
<dbReference type="OrthoDB" id="600819at2759"/>
<dbReference type="InterPro" id="IPR032675">
    <property type="entry name" value="LRR_dom_sf"/>
</dbReference>
<sequence length="543" mass="61052">MSMQREQELRRRQIRTGNGLVVSLDERKASACQKGCVATGSIASQGKRKGSPCHQEDSSQSGEEKGYPGPELPEDIWLRIHSLMPMRDAARAACVSRAFLCSWRSHPNLSFSEETLGLKGMVSEKLEIARDYANKVDHILKGHSGVGVKTFQLFGAPSYTVKDHHYLDSWLQMAVKPGIEELAISPCSGYEYKFPCSLLSDGNGDSIQSLHFASCAFHPTVGFGCLRSLTSLYLYMVHITGNELGWLLSSSFALERFTLRYCCEIYRFKIPCHLRRLRYLEVLHCSELKVIESEAPNLSYIRVAAGFQLELLLGGAASQVKNLNMYYPGAVRYTCTKLASSMPNLETLDIESTKEMVNKPMVSSRFLHLKYLNIYVTMDNSPRFDYYFLVSLIDASPSLASLVLDVSQRRMEHVSIFEDPSELRQMPEQMHGKLQNVQFSGFSSAKSLIELTRHILGVSTSLKKLVLNTRPGRCVHVRPDYKIGKCFGMERDHIVEAFRAVSAIEIYIKPKVPSTVNLFVRAPCSRCHVIKDLGDPTPRLSTH</sequence>
<dbReference type="SUPFAM" id="SSF81383">
    <property type="entry name" value="F-box domain"/>
    <property type="match status" value="1"/>
</dbReference>
<evidence type="ECO:0008006" key="7">
    <source>
        <dbReference type="Google" id="ProtNLM"/>
    </source>
</evidence>
<gene>
    <name evidence="5" type="primary">LOC100824746</name>
    <name evidence="4" type="ORF">BRADI_4g03920v3</name>
</gene>
<evidence type="ECO:0000313" key="5">
    <source>
        <dbReference type="EnsemblPlants" id="KQJ86197"/>
    </source>
</evidence>
<dbReference type="HOGENOM" id="CLU_010721_4_1_1"/>
<dbReference type="SUPFAM" id="SSF52047">
    <property type="entry name" value="RNI-like"/>
    <property type="match status" value="1"/>
</dbReference>
<dbReference type="Pfam" id="PF23622">
    <property type="entry name" value="LRR_At1g61320_AtMIF1"/>
    <property type="match status" value="1"/>
</dbReference>
<keyword evidence="6" id="KW-1185">Reference proteome</keyword>
<dbReference type="InterPro" id="IPR053772">
    <property type="entry name" value="At1g61320/At1g61330-like"/>
</dbReference>
<dbReference type="FunCoup" id="I1IH92">
    <property type="interactions" value="7"/>
</dbReference>
<dbReference type="Pfam" id="PF00646">
    <property type="entry name" value="F-box"/>
    <property type="match status" value="1"/>
</dbReference>
<dbReference type="PANTHER" id="PTHR34145:SF71">
    <property type="entry name" value="F-BOX DOMAIN-CONTAINING PROTEIN"/>
    <property type="match status" value="1"/>
</dbReference>
<proteinExistence type="predicted"/>
<dbReference type="AlphaFoldDB" id="I1IH92"/>
<dbReference type="eggNOG" id="ENOG502RYMX">
    <property type="taxonomic scope" value="Eukaryota"/>
</dbReference>
<dbReference type="RefSeq" id="XP_003578754.1">
    <property type="nucleotide sequence ID" value="XM_003578706.4"/>
</dbReference>
<feature type="domain" description="F-box" evidence="2">
    <location>
        <begin position="71"/>
        <end position="108"/>
    </location>
</feature>
<protein>
    <recommendedName>
        <fullName evidence="7">F-box domain-containing protein</fullName>
    </recommendedName>
</protein>
<name>I1IH92_BRADI</name>
<feature type="domain" description="At1g61320/AtMIF1 LRR" evidence="3">
    <location>
        <begin position="139"/>
        <end position="525"/>
    </location>
</feature>
<evidence type="ECO:0000259" key="3">
    <source>
        <dbReference type="Pfam" id="PF23622"/>
    </source>
</evidence>
<evidence type="ECO:0000259" key="2">
    <source>
        <dbReference type="Pfam" id="PF00646"/>
    </source>
</evidence>
<reference evidence="4 5" key="1">
    <citation type="journal article" date="2010" name="Nature">
        <title>Genome sequencing and analysis of the model grass Brachypodium distachyon.</title>
        <authorList>
            <consortium name="International Brachypodium Initiative"/>
        </authorList>
    </citation>
    <scope>NUCLEOTIDE SEQUENCE [LARGE SCALE GENOMIC DNA]</scope>
    <source>
        <strain evidence="4 5">Bd21</strain>
    </source>
</reference>
<evidence type="ECO:0000313" key="6">
    <source>
        <dbReference type="Proteomes" id="UP000008810"/>
    </source>
</evidence>
<dbReference type="InterPro" id="IPR001810">
    <property type="entry name" value="F-box_dom"/>
</dbReference>
<dbReference type="Proteomes" id="UP000008810">
    <property type="component" value="Chromosome 4"/>
</dbReference>
<dbReference type="EnsemblPlants" id="KQJ86197">
    <property type="protein sequence ID" value="KQJ86197"/>
    <property type="gene ID" value="BRADI_4g03920v3"/>
</dbReference>
<dbReference type="InterPro" id="IPR036047">
    <property type="entry name" value="F-box-like_dom_sf"/>
</dbReference>
<evidence type="ECO:0000256" key="1">
    <source>
        <dbReference type="SAM" id="MobiDB-lite"/>
    </source>
</evidence>
<accession>I1IH92</accession>
<dbReference type="Gramene" id="KQJ86197">
    <property type="protein sequence ID" value="KQJ86197"/>
    <property type="gene ID" value="BRADI_4g03920v3"/>
</dbReference>
<dbReference type="CDD" id="cd09917">
    <property type="entry name" value="F-box_SF"/>
    <property type="match status" value="1"/>
</dbReference>
<dbReference type="EMBL" id="CM000883">
    <property type="protein sequence ID" value="KQJ86197.1"/>
    <property type="molecule type" value="Genomic_DNA"/>
</dbReference>
<organism evidence="4">
    <name type="scientific">Brachypodium distachyon</name>
    <name type="common">Purple false brome</name>
    <name type="synonym">Trachynia distachya</name>
    <dbReference type="NCBI Taxonomy" id="15368"/>
    <lineage>
        <taxon>Eukaryota</taxon>
        <taxon>Viridiplantae</taxon>
        <taxon>Streptophyta</taxon>
        <taxon>Embryophyta</taxon>
        <taxon>Tracheophyta</taxon>
        <taxon>Spermatophyta</taxon>
        <taxon>Magnoliopsida</taxon>
        <taxon>Liliopsida</taxon>
        <taxon>Poales</taxon>
        <taxon>Poaceae</taxon>
        <taxon>BOP clade</taxon>
        <taxon>Pooideae</taxon>
        <taxon>Stipodae</taxon>
        <taxon>Brachypodieae</taxon>
        <taxon>Brachypodium</taxon>
    </lineage>
</organism>
<dbReference type="ExpressionAtlas" id="I1IH92">
    <property type="expression patterns" value="baseline"/>
</dbReference>
<feature type="region of interest" description="Disordered" evidence="1">
    <location>
        <begin position="42"/>
        <end position="69"/>
    </location>
</feature>